<sequence length="758" mass="86103">MLESYISPFLLGYVDKYIKNLKPEDLQLSLWGGDLVLNKLDLRLEVLEQELNLPLTFVSGHIHELRIHVPWTRLGYEPVVITINTIECAVKLRDAGYDEHDSTSSKSSLVSKTEAASKAKQKYEKQDRDLPPGYVQSLMNRVINNVTLVVKNLVLKYVEDDIVLSVNVKSAESFAVNTDWQSAFTELSLPELVLRRVCEFSDITVCLDKRNASGKIEIYQEPMVYRCAVSLRMLMTYASLNAKRPSVIKMNVYCEELDMSVSDTQLPMFLRLLQLLLALYYGTLDQGSKSGESGDQTATEEVVKRDTKTDSSQAEDSSSEGWASWAWSYVPDLLYYEEEEDGMSGSKRREKRPDPILAVGLYCNRGRITFKLTREISRDHPVYSTPSAKLETYPLLKMELNGSAIEVLMKGEEFFVHQMGFSYITASVMGDCVCGMVADEDDQRMLDQGPLFLHCGSPDYNQKQTNYLTNSLFDGNCPENRQQRASFILDWDTHQDTFSEALATQRFGAVWTDYLFVAELTGNKNEVVDENRPSATPEQVTTLEEWVPSRMTHLTLLNLQILFPSAQHPYYSSSKNKSASRLVTSFQETGCVPTLCLQTDRIDFQRSEPMYGRRLIKPVSKLLINNRSSKLMYHCYTHSYYKIFGCQFGLTFIDPSSDLSPPILPIMPSWSAALYHKELVLPMYWKEKSLAHSELMLELPSFSCNATKAQCLLMLHICNSWTSKQPEIEAARLSGTSLVEDVFKPSGTYKDDRAVSDK</sequence>
<dbReference type="PROSITE" id="PS00289">
    <property type="entry name" value="PTX_1"/>
    <property type="match status" value="1"/>
</dbReference>
<dbReference type="PANTHER" id="PTHR12517">
    <property type="entry name" value="VACUOLAR PROTEIN SORTING-ASSOCIATED PROTEIN 13B"/>
    <property type="match status" value="1"/>
</dbReference>
<evidence type="ECO:0000313" key="4">
    <source>
        <dbReference type="Proteomes" id="UP000694845"/>
    </source>
</evidence>
<dbReference type="OMA" id="TEACFFS"/>
<keyword evidence="4" id="KW-1185">Reference proteome</keyword>
<dbReference type="RefSeq" id="XP_022088738.1">
    <property type="nucleotide sequence ID" value="XM_022233046.1"/>
</dbReference>
<feature type="domain" description="Chorein N-terminal" evidence="3">
    <location>
        <begin position="1"/>
        <end position="282"/>
    </location>
</feature>
<dbReference type="InterPro" id="IPR039782">
    <property type="entry name" value="VPS13B"/>
</dbReference>
<evidence type="ECO:0000313" key="5">
    <source>
        <dbReference type="RefSeq" id="XP_022088738.1"/>
    </source>
</evidence>
<dbReference type="Pfam" id="PF12624">
    <property type="entry name" value="VPS13_N"/>
    <property type="match status" value="1"/>
</dbReference>
<dbReference type="KEGG" id="aplc:110978228"/>
<proteinExistence type="predicted"/>
<feature type="compositionally biased region" description="Polar residues" evidence="2">
    <location>
        <begin position="287"/>
        <end position="299"/>
    </location>
</feature>
<dbReference type="GeneID" id="110978228"/>
<keyword evidence="1" id="KW-0813">Transport</keyword>
<protein>
    <submittedName>
        <fullName evidence="5">Vacuolar protein sorting-associated protein 13B-like</fullName>
    </submittedName>
</protein>
<dbReference type="AlphaFoldDB" id="A0A8B7Y6A5"/>
<feature type="region of interest" description="Disordered" evidence="2">
    <location>
        <begin position="287"/>
        <end position="317"/>
    </location>
</feature>
<evidence type="ECO:0000256" key="1">
    <source>
        <dbReference type="ARBA" id="ARBA00022448"/>
    </source>
</evidence>
<gene>
    <name evidence="5" type="primary">LOC110978228</name>
</gene>
<accession>A0A8B7Y6A5</accession>
<organism evidence="4 5">
    <name type="scientific">Acanthaster planci</name>
    <name type="common">Crown-of-thorns starfish</name>
    <dbReference type="NCBI Taxonomy" id="133434"/>
    <lineage>
        <taxon>Eukaryota</taxon>
        <taxon>Metazoa</taxon>
        <taxon>Echinodermata</taxon>
        <taxon>Eleutherozoa</taxon>
        <taxon>Asterozoa</taxon>
        <taxon>Asteroidea</taxon>
        <taxon>Valvatacea</taxon>
        <taxon>Valvatida</taxon>
        <taxon>Acanthasteridae</taxon>
        <taxon>Acanthaster</taxon>
    </lineage>
</organism>
<evidence type="ECO:0000256" key="2">
    <source>
        <dbReference type="SAM" id="MobiDB-lite"/>
    </source>
</evidence>
<dbReference type="Proteomes" id="UP000694845">
    <property type="component" value="Unplaced"/>
</dbReference>
<dbReference type="InterPro" id="IPR030476">
    <property type="entry name" value="Pentaxin_CS"/>
</dbReference>
<dbReference type="InterPro" id="IPR026854">
    <property type="entry name" value="VPS13_N"/>
</dbReference>
<dbReference type="PANTHER" id="PTHR12517:SF0">
    <property type="entry name" value="INTERMEMBRANE LIPID TRANSFER PROTEIN VPS13B"/>
    <property type="match status" value="1"/>
</dbReference>
<name>A0A8B7Y6A5_ACAPL</name>
<reference evidence="5" key="1">
    <citation type="submission" date="2025-08" db="UniProtKB">
        <authorList>
            <consortium name="RefSeq"/>
        </authorList>
    </citation>
    <scope>IDENTIFICATION</scope>
</reference>
<dbReference type="OrthoDB" id="445152at2759"/>
<evidence type="ECO:0000259" key="3">
    <source>
        <dbReference type="Pfam" id="PF12624"/>
    </source>
</evidence>